<dbReference type="GO" id="GO:0005524">
    <property type="term" value="F:ATP binding"/>
    <property type="evidence" value="ECO:0007669"/>
    <property type="project" value="UniProtKB-KW"/>
</dbReference>
<reference evidence="6" key="1">
    <citation type="submission" date="2016-12" db="EMBL/GenBank/DDBJ databases">
        <title>Draft Genome Sequences od Carboxydothermus pertinax and islandicus, Hydrogenogenic Carboxydotrophic Bacteria.</title>
        <authorList>
            <person name="Fukuyama Y."/>
            <person name="Ohmae K."/>
            <person name="Yoneda Y."/>
            <person name="Yoshida T."/>
            <person name="Sako Y."/>
        </authorList>
    </citation>
    <scope>NUCLEOTIDE SEQUENCE [LARGE SCALE GENOMIC DNA]</scope>
    <source>
        <strain evidence="6">Ug1</strain>
    </source>
</reference>
<evidence type="ECO:0000259" key="3">
    <source>
        <dbReference type="Pfam" id="PF02568"/>
    </source>
</evidence>
<dbReference type="InterPro" id="IPR020536">
    <property type="entry name" value="ThiI_AANH"/>
</dbReference>
<protein>
    <submittedName>
        <fullName evidence="5">Uncharacterized protein</fullName>
    </submittedName>
</protein>
<gene>
    <name evidence="5" type="ORF">cpu_24490</name>
</gene>
<dbReference type="AlphaFoldDB" id="A0A1L8CYK3"/>
<dbReference type="PANTHER" id="PTHR11933">
    <property type="entry name" value="TRNA 5-METHYLAMINOMETHYL-2-THIOURIDYLATE -METHYLTRANSFERASE"/>
    <property type="match status" value="1"/>
</dbReference>
<dbReference type="PANTHER" id="PTHR11933:SF6">
    <property type="entry name" value="THIL AANH DOMAIN-CONTAINING PROTEIN"/>
    <property type="match status" value="1"/>
</dbReference>
<comment type="caution">
    <text evidence="5">The sequence shown here is derived from an EMBL/GenBank/DDBJ whole genome shotgun (WGS) entry which is preliminary data.</text>
</comment>
<dbReference type="EMBL" id="BDJK01000062">
    <property type="protein sequence ID" value="GAV23939.1"/>
    <property type="molecule type" value="Genomic_DNA"/>
</dbReference>
<evidence type="ECO:0000313" key="6">
    <source>
        <dbReference type="Proteomes" id="UP000187485"/>
    </source>
</evidence>
<dbReference type="Proteomes" id="UP000187485">
    <property type="component" value="Unassembled WGS sequence"/>
</dbReference>
<dbReference type="Gene3D" id="3.40.50.620">
    <property type="entry name" value="HUPs"/>
    <property type="match status" value="1"/>
</dbReference>
<keyword evidence="2" id="KW-0067">ATP-binding</keyword>
<dbReference type="STRING" id="870242.cpu_24490"/>
<sequence length="338" mass="37629">MVKALALFSGGLDSTLAIKLLLEQGIDVEAVNFTSPFCRCLSKGQGCASTTKLAADLGIKLHVQNCGDEYLRIVENPPHGYGSALNPCIDCRILKFKKAKKLMEEIGAKFMITGEVLGQRPNSQRRDAINLIDREAGIQGLVLRPLSALHFPPTIAEQEGYVSRDKLLAISGRSRKTQMELAANFGINDYPCPSGGCLLTKKEFAGKVQDLIRYNGRLTVEEIDRLKFGRHFRLSPTAKIIVGRNAQENELLSFLKKPEEFLLKVDGFVGPTTLVQGNPVEEDLKLAAKITARYADAPEEDLPVKIWNDSLNKIFKVEKATEQELNQYRIVFDKKRRP</sequence>
<accession>A0A1L8CYK3</accession>
<organism evidence="5 6">
    <name type="scientific">Carboxydothermus pertinax</name>
    <dbReference type="NCBI Taxonomy" id="870242"/>
    <lineage>
        <taxon>Bacteria</taxon>
        <taxon>Bacillati</taxon>
        <taxon>Bacillota</taxon>
        <taxon>Clostridia</taxon>
        <taxon>Thermoanaerobacterales</taxon>
        <taxon>Thermoanaerobacteraceae</taxon>
        <taxon>Carboxydothermus</taxon>
    </lineage>
</organism>
<proteinExistence type="predicted"/>
<evidence type="ECO:0000256" key="1">
    <source>
        <dbReference type="ARBA" id="ARBA00022741"/>
    </source>
</evidence>
<dbReference type="Pfam" id="PF02568">
    <property type="entry name" value="ThiI"/>
    <property type="match status" value="1"/>
</dbReference>
<feature type="domain" description="NFACT protein RNA binding" evidence="4">
    <location>
        <begin position="229"/>
        <end position="329"/>
    </location>
</feature>
<dbReference type="InterPro" id="IPR014729">
    <property type="entry name" value="Rossmann-like_a/b/a_fold"/>
</dbReference>
<dbReference type="RefSeq" id="WP_075860334.1">
    <property type="nucleotide sequence ID" value="NZ_BDJK01000062.1"/>
</dbReference>
<keyword evidence="1" id="KW-0547">Nucleotide-binding</keyword>
<evidence type="ECO:0000259" key="4">
    <source>
        <dbReference type="Pfam" id="PF18297"/>
    </source>
</evidence>
<feature type="domain" description="Thil AANH" evidence="3">
    <location>
        <begin position="3"/>
        <end position="147"/>
    </location>
</feature>
<evidence type="ECO:0000256" key="2">
    <source>
        <dbReference type="ARBA" id="ARBA00022840"/>
    </source>
</evidence>
<dbReference type="SUPFAM" id="SSF52402">
    <property type="entry name" value="Adenine nucleotide alpha hydrolases-like"/>
    <property type="match status" value="1"/>
</dbReference>
<dbReference type="InterPro" id="IPR059101">
    <property type="entry name" value="NFACT-R_2"/>
</dbReference>
<dbReference type="Pfam" id="PF18297">
    <property type="entry name" value="NFACT-R_2"/>
    <property type="match status" value="1"/>
</dbReference>
<name>A0A1L8CYK3_9THEO</name>
<dbReference type="GO" id="GO:0004810">
    <property type="term" value="F:CCA tRNA nucleotidyltransferase activity"/>
    <property type="evidence" value="ECO:0007669"/>
    <property type="project" value="InterPro"/>
</dbReference>
<evidence type="ECO:0000313" key="5">
    <source>
        <dbReference type="EMBL" id="GAV23939.1"/>
    </source>
</evidence>
<keyword evidence="6" id="KW-1185">Reference proteome</keyword>
<dbReference type="OrthoDB" id="9781887at2"/>